<dbReference type="Proteomes" id="UP001642260">
    <property type="component" value="Unassembled WGS sequence"/>
</dbReference>
<feature type="region of interest" description="Disordered" evidence="1">
    <location>
        <begin position="1"/>
        <end position="49"/>
    </location>
</feature>
<comment type="caution">
    <text evidence="2">The sequence shown here is derived from an EMBL/GenBank/DDBJ whole genome shotgun (WGS) entry which is preliminary data.</text>
</comment>
<dbReference type="AlphaFoldDB" id="A0ABC8M8T4"/>
<accession>A0ABC8M8T4</accession>
<keyword evidence="3" id="KW-1185">Reference proteome</keyword>
<feature type="compositionally biased region" description="Acidic residues" evidence="1">
    <location>
        <begin position="1"/>
        <end position="17"/>
    </location>
</feature>
<gene>
    <name evidence="2" type="ORF">ERUC_LOCUS43982</name>
</gene>
<name>A0ABC8M8T4_ERUVS</name>
<sequence length="72" mass="8020">MAQQEEESGSDGEEEDQGKEGPAVRSKSELQEFPKPSLRRTTGKACSTKKSPFLKSSFVTKFMDSFAQIVFK</sequence>
<proteinExistence type="predicted"/>
<evidence type="ECO:0000313" key="3">
    <source>
        <dbReference type="Proteomes" id="UP001642260"/>
    </source>
</evidence>
<dbReference type="EMBL" id="CAKOAT010950709">
    <property type="protein sequence ID" value="CAH8391499.1"/>
    <property type="molecule type" value="Genomic_DNA"/>
</dbReference>
<organism evidence="2 3">
    <name type="scientific">Eruca vesicaria subsp. sativa</name>
    <name type="common">Garden rocket</name>
    <name type="synonym">Eruca sativa</name>
    <dbReference type="NCBI Taxonomy" id="29727"/>
    <lineage>
        <taxon>Eukaryota</taxon>
        <taxon>Viridiplantae</taxon>
        <taxon>Streptophyta</taxon>
        <taxon>Embryophyta</taxon>
        <taxon>Tracheophyta</taxon>
        <taxon>Spermatophyta</taxon>
        <taxon>Magnoliopsida</taxon>
        <taxon>eudicotyledons</taxon>
        <taxon>Gunneridae</taxon>
        <taxon>Pentapetalae</taxon>
        <taxon>rosids</taxon>
        <taxon>malvids</taxon>
        <taxon>Brassicales</taxon>
        <taxon>Brassicaceae</taxon>
        <taxon>Brassiceae</taxon>
        <taxon>Eruca</taxon>
    </lineage>
</organism>
<evidence type="ECO:0000313" key="2">
    <source>
        <dbReference type="EMBL" id="CAH8391499.1"/>
    </source>
</evidence>
<protein>
    <submittedName>
        <fullName evidence="2">Uncharacterized protein</fullName>
    </submittedName>
</protein>
<evidence type="ECO:0000256" key="1">
    <source>
        <dbReference type="SAM" id="MobiDB-lite"/>
    </source>
</evidence>
<reference evidence="2 3" key="1">
    <citation type="submission" date="2022-03" db="EMBL/GenBank/DDBJ databases">
        <authorList>
            <person name="Macdonald S."/>
            <person name="Ahmed S."/>
            <person name="Newling K."/>
        </authorList>
    </citation>
    <scope>NUCLEOTIDE SEQUENCE [LARGE SCALE GENOMIC DNA]</scope>
</reference>